<dbReference type="PANTHER" id="PTHR35093">
    <property type="entry name" value="OUTER MEMBRANE PROTEIN NMB0088-RELATED"/>
    <property type="match status" value="1"/>
</dbReference>
<keyword evidence="4" id="KW-0812">Transmembrane</keyword>
<dbReference type="Pfam" id="PF03349">
    <property type="entry name" value="Toluene_X"/>
    <property type="match status" value="1"/>
</dbReference>
<feature type="chain" id="PRO_5018257156" evidence="8">
    <location>
        <begin position="23"/>
        <end position="452"/>
    </location>
</feature>
<dbReference type="Gene3D" id="2.40.160.60">
    <property type="entry name" value="Outer membrane protein transport protein (OMPP1/FadL/TodX)"/>
    <property type="match status" value="1"/>
</dbReference>
<evidence type="ECO:0000256" key="7">
    <source>
        <dbReference type="ARBA" id="ARBA00023237"/>
    </source>
</evidence>
<organism evidence="9 10">
    <name type="scientific">Gallaecimonas pentaromativorans</name>
    <dbReference type="NCBI Taxonomy" id="584787"/>
    <lineage>
        <taxon>Bacteria</taxon>
        <taxon>Pseudomonadati</taxon>
        <taxon>Pseudomonadota</taxon>
        <taxon>Gammaproteobacteria</taxon>
        <taxon>Enterobacterales</taxon>
        <taxon>Gallaecimonadaceae</taxon>
        <taxon>Gallaecimonas</taxon>
    </lineage>
</organism>
<dbReference type="GO" id="GO:0015483">
    <property type="term" value="F:long-chain fatty acid transporting porin activity"/>
    <property type="evidence" value="ECO:0007669"/>
    <property type="project" value="TreeGrafter"/>
</dbReference>
<dbReference type="STRING" id="584787.GCA_001247655_03216"/>
<reference evidence="9 10" key="1">
    <citation type="submission" date="2018-11" db="EMBL/GenBank/DDBJ databases">
        <title>Genomic Encyclopedia of Type Strains, Phase IV (KMG-IV): sequencing the most valuable type-strain genomes for metagenomic binning, comparative biology and taxonomic classification.</title>
        <authorList>
            <person name="Goeker M."/>
        </authorList>
    </citation>
    <scope>NUCLEOTIDE SEQUENCE [LARGE SCALE GENOMIC DNA]</scope>
    <source>
        <strain evidence="9 10">DSM 21945</strain>
    </source>
</reference>
<keyword evidence="3" id="KW-1134">Transmembrane beta strand</keyword>
<dbReference type="GO" id="GO:0009279">
    <property type="term" value="C:cell outer membrane"/>
    <property type="evidence" value="ECO:0007669"/>
    <property type="project" value="UniProtKB-SubCell"/>
</dbReference>
<evidence type="ECO:0000256" key="4">
    <source>
        <dbReference type="ARBA" id="ARBA00022692"/>
    </source>
</evidence>
<dbReference type="SUPFAM" id="SSF56935">
    <property type="entry name" value="Porins"/>
    <property type="match status" value="1"/>
</dbReference>
<comment type="caution">
    <text evidence="9">The sequence shown here is derived from an EMBL/GenBank/DDBJ whole genome shotgun (WGS) entry which is preliminary data.</text>
</comment>
<comment type="similarity">
    <text evidence="2">Belongs to the OmpP1/FadL family.</text>
</comment>
<dbReference type="EMBL" id="RJUL01000002">
    <property type="protein sequence ID" value="ROQ29911.1"/>
    <property type="molecule type" value="Genomic_DNA"/>
</dbReference>
<dbReference type="PANTHER" id="PTHR35093:SF8">
    <property type="entry name" value="OUTER MEMBRANE PROTEIN NMB0088-RELATED"/>
    <property type="match status" value="1"/>
</dbReference>
<keyword evidence="7" id="KW-0998">Cell outer membrane</keyword>
<accession>A0A3N1PS12</accession>
<evidence type="ECO:0000256" key="8">
    <source>
        <dbReference type="SAM" id="SignalP"/>
    </source>
</evidence>
<keyword evidence="10" id="KW-1185">Reference proteome</keyword>
<protein>
    <submittedName>
        <fullName evidence="9">Long-chain fatty acid transport protein</fullName>
    </submittedName>
</protein>
<evidence type="ECO:0000256" key="2">
    <source>
        <dbReference type="ARBA" id="ARBA00008163"/>
    </source>
</evidence>
<evidence type="ECO:0000256" key="1">
    <source>
        <dbReference type="ARBA" id="ARBA00004571"/>
    </source>
</evidence>
<sequence>MQLIRKSLVATAIFSVCSGAMAAGFQITEHSAKSLGRSNAGEAAVAEDASVVAANPALMTKFKRPMMSVVGAYIMPDIDIEGTTSNYFTTGGTPVATYNNDVAPNAFVPEAYYVAPINDQWSWGIGGFSNFGLMTDYNSAAMTNPLADKTDLKTYNLNPSIAYKVDDSLSVGFGINIVYAEATLSSSVPAGLDGSTLADAFGFDGQLITELKGDDYGWGWNLGVTYDFSPATRIGFAYRSKVDLTFDGTIDTGILPTAGNLLLGLDPTSQSAAFLAGLPAKFDEKLDLTLPAIWELALNQQLTSALSLQASVNRIEWSDFDKLVGKSARGAMLLDQPENWKDAWYYSAGLTYVASSDITLRAGMKYDNTPVRDEYRDLRIPDSKRMWYSVGMTYSFSKDLDVDVSYSYLDSKKASINEGEVVENGSPSLTGSFSGEMSGSAQIFALQANYRF</sequence>
<gene>
    <name evidence="9" type="ORF">EDC28_102286</name>
</gene>
<name>A0A3N1PS12_9GAMM</name>
<proteinExistence type="inferred from homology"/>
<evidence type="ECO:0000313" key="10">
    <source>
        <dbReference type="Proteomes" id="UP000268033"/>
    </source>
</evidence>
<evidence type="ECO:0000256" key="5">
    <source>
        <dbReference type="ARBA" id="ARBA00022729"/>
    </source>
</evidence>
<dbReference type="RefSeq" id="WP_123420772.1">
    <property type="nucleotide sequence ID" value="NZ_RJUL01000002.1"/>
</dbReference>
<feature type="signal peptide" evidence="8">
    <location>
        <begin position="1"/>
        <end position="22"/>
    </location>
</feature>
<evidence type="ECO:0000313" key="9">
    <source>
        <dbReference type="EMBL" id="ROQ29911.1"/>
    </source>
</evidence>
<keyword evidence="5 8" id="KW-0732">Signal</keyword>
<comment type="subcellular location">
    <subcellularLocation>
        <location evidence="1">Cell outer membrane</location>
        <topology evidence="1">Multi-pass membrane protein</topology>
    </subcellularLocation>
</comment>
<keyword evidence="6" id="KW-0472">Membrane</keyword>
<dbReference type="Proteomes" id="UP000268033">
    <property type="component" value="Unassembled WGS sequence"/>
</dbReference>
<dbReference type="AlphaFoldDB" id="A0A3N1PS12"/>
<evidence type="ECO:0000256" key="6">
    <source>
        <dbReference type="ARBA" id="ARBA00023136"/>
    </source>
</evidence>
<dbReference type="InterPro" id="IPR005017">
    <property type="entry name" value="OMPP1/FadL/TodX"/>
</dbReference>
<evidence type="ECO:0000256" key="3">
    <source>
        <dbReference type="ARBA" id="ARBA00022452"/>
    </source>
</evidence>